<protein>
    <recommendedName>
        <fullName evidence="10">Kinesin-like protein</fullName>
    </recommendedName>
</protein>
<evidence type="ECO:0000256" key="9">
    <source>
        <dbReference type="PROSITE-ProRule" id="PRU00283"/>
    </source>
</evidence>
<proteinExistence type="inferred from homology"/>
<feature type="coiled-coil region" evidence="11">
    <location>
        <begin position="767"/>
        <end position="829"/>
    </location>
</feature>
<dbReference type="Pfam" id="PF00225">
    <property type="entry name" value="Kinesin"/>
    <property type="match status" value="1"/>
</dbReference>
<evidence type="ECO:0000256" key="7">
    <source>
        <dbReference type="ARBA" id="ARBA00023175"/>
    </source>
</evidence>
<dbReference type="RefSeq" id="XP_044568205.1">
    <property type="nucleotide sequence ID" value="XM_044700868.1"/>
</dbReference>
<evidence type="ECO:0000256" key="6">
    <source>
        <dbReference type="ARBA" id="ARBA00023054"/>
    </source>
</evidence>
<evidence type="ECO:0000256" key="11">
    <source>
        <dbReference type="SAM" id="Coils"/>
    </source>
</evidence>
<gene>
    <name evidence="14" type="ORF">FDP41_010557</name>
</gene>
<dbReference type="SUPFAM" id="SSF52540">
    <property type="entry name" value="P-loop containing nucleoside triphosphate hydrolases"/>
    <property type="match status" value="1"/>
</dbReference>
<keyword evidence="3 10" id="KW-0493">Microtubule</keyword>
<dbReference type="GO" id="GO:0007052">
    <property type="term" value="P:mitotic spindle organization"/>
    <property type="evidence" value="ECO:0007669"/>
    <property type="project" value="TreeGrafter"/>
</dbReference>
<keyword evidence="5 9" id="KW-0067">ATP-binding</keyword>
<dbReference type="SMART" id="SM00129">
    <property type="entry name" value="KISc"/>
    <property type="match status" value="1"/>
</dbReference>
<reference evidence="14 15" key="1">
    <citation type="journal article" date="2019" name="Sci. Rep.">
        <title>Nanopore sequencing improves the draft genome of the human pathogenic amoeba Naegleria fowleri.</title>
        <authorList>
            <person name="Liechti N."/>
            <person name="Schurch N."/>
            <person name="Bruggmann R."/>
            <person name="Wittwer M."/>
        </authorList>
    </citation>
    <scope>NUCLEOTIDE SEQUENCE [LARGE SCALE GENOMIC DNA]</scope>
    <source>
        <strain evidence="14 15">ATCC 30894</strain>
    </source>
</reference>
<comment type="subcellular location">
    <subcellularLocation>
        <location evidence="1">Cytoplasm</location>
        <location evidence="1">Cytoskeleton</location>
    </subcellularLocation>
</comment>
<dbReference type="InterPro" id="IPR001752">
    <property type="entry name" value="Kinesin_motor_dom"/>
</dbReference>
<dbReference type="InterPro" id="IPR019821">
    <property type="entry name" value="Kinesin_motor_CS"/>
</dbReference>
<comment type="similarity">
    <text evidence="9 10">Belongs to the TRAFAC class myosin-kinesin ATPase superfamily. Kinesin family.</text>
</comment>
<dbReference type="OrthoDB" id="3176171at2759"/>
<evidence type="ECO:0000256" key="2">
    <source>
        <dbReference type="ARBA" id="ARBA00022490"/>
    </source>
</evidence>
<organism evidence="14 15">
    <name type="scientific">Naegleria fowleri</name>
    <name type="common">Brain eating amoeba</name>
    <dbReference type="NCBI Taxonomy" id="5763"/>
    <lineage>
        <taxon>Eukaryota</taxon>
        <taxon>Discoba</taxon>
        <taxon>Heterolobosea</taxon>
        <taxon>Tetramitia</taxon>
        <taxon>Eutetramitia</taxon>
        <taxon>Vahlkampfiidae</taxon>
        <taxon>Naegleria</taxon>
    </lineage>
</organism>
<feature type="compositionally biased region" description="Polar residues" evidence="12">
    <location>
        <begin position="966"/>
        <end position="983"/>
    </location>
</feature>
<dbReference type="PRINTS" id="PR00380">
    <property type="entry name" value="KINESINHEAVY"/>
</dbReference>
<evidence type="ECO:0000256" key="3">
    <source>
        <dbReference type="ARBA" id="ARBA00022701"/>
    </source>
</evidence>
<dbReference type="GO" id="GO:0007018">
    <property type="term" value="P:microtubule-based movement"/>
    <property type="evidence" value="ECO:0007669"/>
    <property type="project" value="InterPro"/>
</dbReference>
<evidence type="ECO:0000259" key="13">
    <source>
        <dbReference type="PROSITE" id="PS50067"/>
    </source>
</evidence>
<dbReference type="InterPro" id="IPR036961">
    <property type="entry name" value="Kinesin_motor_dom_sf"/>
</dbReference>
<feature type="region of interest" description="Disordered" evidence="12">
    <location>
        <begin position="874"/>
        <end position="917"/>
    </location>
</feature>
<dbReference type="PROSITE" id="PS50067">
    <property type="entry name" value="KINESIN_MOTOR_2"/>
    <property type="match status" value="1"/>
</dbReference>
<feature type="compositionally biased region" description="Low complexity" evidence="12">
    <location>
        <begin position="874"/>
        <end position="886"/>
    </location>
</feature>
<dbReference type="GO" id="GO:0005875">
    <property type="term" value="C:microtubule associated complex"/>
    <property type="evidence" value="ECO:0007669"/>
    <property type="project" value="TreeGrafter"/>
</dbReference>
<dbReference type="PROSITE" id="PS00411">
    <property type="entry name" value="KINESIN_MOTOR_1"/>
    <property type="match status" value="1"/>
</dbReference>
<feature type="binding site" evidence="9">
    <location>
        <begin position="92"/>
        <end position="99"/>
    </location>
    <ligand>
        <name>ATP</name>
        <dbReference type="ChEBI" id="CHEBI:30616"/>
    </ligand>
</feature>
<keyword evidence="8" id="KW-0206">Cytoskeleton</keyword>
<dbReference type="VEuPathDB" id="AmoebaDB:NfTy_013020"/>
<dbReference type="GO" id="GO:0051231">
    <property type="term" value="P:spindle elongation"/>
    <property type="evidence" value="ECO:0007669"/>
    <property type="project" value="TreeGrafter"/>
</dbReference>
<dbReference type="VEuPathDB" id="AmoebaDB:FDP41_010557"/>
<dbReference type="GO" id="GO:0005874">
    <property type="term" value="C:microtubule"/>
    <property type="evidence" value="ECO:0007669"/>
    <property type="project" value="UniProtKB-KW"/>
</dbReference>
<dbReference type="OMA" id="ENACKME"/>
<evidence type="ECO:0000256" key="5">
    <source>
        <dbReference type="ARBA" id="ARBA00022840"/>
    </source>
</evidence>
<keyword evidence="15" id="KW-1185">Reference proteome</keyword>
<keyword evidence="6 11" id="KW-0175">Coiled coil</keyword>
<accession>A0A6A5C966</accession>
<comment type="caution">
    <text evidence="14">The sequence shown here is derived from an EMBL/GenBank/DDBJ whole genome shotgun (WGS) entry which is preliminary data.</text>
</comment>
<keyword evidence="7 9" id="KW-0505">Motor protein</keyword>
<evidence type="ECO:0000313" key="14">
    <source>
        <dbReference type="EMBL" id="KAF0983492.1"/>
    </source>
</evidence>
<dbReference type="AlphaFoldDB" id="A0A6A5C966"/>
<evidence type="ECO:0000313" key="15">
    <source>
        <dbReference type="Proteomes" id="UP000444721"/>
    </source>
</evidence>
<feature type="domain" description="Kinesin motor" evidence="13">
    <location>
        <begin position="12"/>
        <end position="342"/>
    </location>
</feature>
<dbReference type="GeneID" id="68117772"/>
<dbReference type="Proteomes" id="UP000444721">
    <property type="component" value="Unassembled WGS sequence"/>
</dbReference>
<feature type="region of interest" description="Disordered" evidence="12">
    <location>
        <begin position="623"/>
        <end position="665"/>
    </location>
</feature>
<dbReference type="PANTHER" id="PTHR47969:SF15">
    <property type="entry name" value="CHROMOSOME-ASSOCIATED KINESIN KIF4A-RELATED"/>
    <property type="match status" value="1"/>
</dbReference>
<dbReference type="GO" id="GO:0008017">
    <property type="term" value="F:microtubule binding"/>
    <property type="evidence" value="ECO:0007669"/>
    <property type="project" value="InterPro"/>
</dbReference>
<evidence type="ECO:0000256" key="12">
    <source>
        <dbReference type="SAM" id="MobiDB-lite"/>
    </source>
</evidence>
<keyword evidence="4 9" id="KW-0547">Nucleotide-binding</keyword>
<dbReference type="GO" id="GO:0003777">
    <property type="term" value="F:microtubule motor activity"/>
    <property type="evidence" value="ECO:0007669"/>
    <property type="project" value="InterPro"/>
</dbReference>
<dbReference type="CDD" id="cd01369">
    <property type="entry name" value="KISc_KHC_KIF5"/>
    <property type="match status" value="1"/>
</dbReference>
<dbReference type="Gene3D" id="3.40.850.10">
    <property type="entry name" value="Kinesin motor domain"/>
    <property type="match status" value="1"/>
</dbReference>
<name>A0A6A5C966_NAEFO</name>
<evidence type="ECO:0000256" key="1">
    <source>
        <dbReference type="ARBA" id="ARBA00004245"/>
    </source>
</evidence>
<feature type="compositionally biased region" description="Acidic residues" evidence="12">
    <location>
        <begin position="625"/>
        <end position="649"/>
    </location>
</feature>
<dbReference type="GO" id="GO:0005524">
    <property type="term" value="F:ATP binding"/>
    <property type="evidence" value="ECO:0007669"/>
    <property type="project" value="UniProtKB-UniRule"/>
</dbReference>
<dbReference type="FunFam" id="3.40.850.10:FF:000031">
    <property type="entry name" value="Kinesin-like protein"/>
    <property type="match status" value="1"/>
</dbReference>
<dbReference type="VEuPathDB" id="AmoebaDB:NF0107160"/>
<dbReference type="EMBL" id="VFQX01000006">
    <property type="protein sequence ID" value="KAF0983492.1"/>
    <property type="molecule type" value="Genomic_DNA"/>
</dbReference>
<evidence type="ECO:0000256" key="8">
    <source>
        <dbReference type="ARBA" id="ARBA00023212"/>
    </source>
</evidence>
<feature type="coiled-coil region" evidence="11">
    <location>
        <begin position="702"/>
        <end position="736"/>
    </location>
</feature>
<evidence type="ECO:0000256" key="10">
    <source>
        <dbReference type="RuleBase" id="RU000394"/>
    </source>
</evidence>
<dbReference type="Gene3D" id="1.10.287.1490">
    <property type="match status" value="1"/>
</dbReference>
<sequence>MSDEGQTTTHSNIQVVCRFRPMNALEKQIDAREVVEINHDTCKLVNKLGKHEFTFDHIFNSSSKQIDIFNVVGRPIVEDIFKGYNGTIFVYGQTGSGKSYTMMGPNEELKGYCTDTNLKGLIPRIVENIFEKVENSDPDIEFTIQVSYIEIYLEKIRDLLDPTQQNLKIKEDKESGRGVYIKGATEEYVTSIEEVFSLLKLGAGNRVVSSTRMNDESSRSHSIFILTIGQKHLVNLDSKSGKLFLVDLAGSEKVKKTGASGQTLEEAKNINKSLSTLGMVINALTDGVSKYVPYRDSKLTRLLQDSLGGNSRTTLIINCSLSAYNEDETLSTLRFGFRAKNIKNKPKVNRELSAKELQKLLDKAKEEIKDLKNYITGLEEELKIYKKGGIKSTTPIPMVDTESNSSTTSDSEMKRQELEAKLNEILPTISRYREKCLILERELAEEKNERNKLVDENSQLKDEINQGKEENNALEESLTSMKQQLKQKAEYMVELESAKNDLQKLIQLKTNECQELQNVIKEERNNKEYQLKEMESDLNSTKQQRENYMKQLNETKIQLLTLQAKQEDPSLEHVMQFLEKKYKRVRKQAKKASSTSQDISMKKSNSANILKKVQKDLKSIKNDLEDASESDEEVEEDDEESEQEIEETEAQNKIGETVDENSSPTPQLVTIETQTEQNSPEEEYFEFPTNINAIPNDMIIDNSADQKQLLEALEKIRLLEAEVKKISNERDALLGDLSNRVQKVIELEMLLDDVSDKYNTLSSHNIIRKYTKKIEFLESNVASITASFQELYSENEELKHHINLSEKKIKMKDERINELTNQLLEQSQRSKKDADAFVEERSKLNDIITALRYENEVLKNAQVGATALSSFTLSSENEATTSSSSSKVRRPLRGGGSLIKKKTDEDEYFSSPGSTHELDIELESQSLKYATVRGTKNAPQHHVASNHKKAGFSLRDLFFGAKSKSETSNMEQSLNNTLDDTND</sequence>
<dbReference type="InterPro" id="IPR027417">
    <property type="entry name" value="P-loop_NTPase"/>
</dbReference>
<dbReference type="InterPro" id="IPR027640">
    <property type="entry name" value="Kinesin-like_fam"/>
</dbReference>
<feature type="region of interest" description="Disordered" evidence="12">
    <location>
        <begin position="964"/>
        <end position="983"/>
    </location>
</feature>
<evidence type="ECO:0000256" key="4">
    <source>
        <dbReference type="ARBA" id="ARBA00022741"/>
    </source>
</evidence>
<dbReference type="PANTHER" id="PTHR47969">
    <property type="entry name" value="CHROMOSOME-ASSOCIATED KINESIN KIF4A-RELATED"/>
    <property type="match status" value="1"/>
</dbReference>
<feature type="coiled-coil region" evidence="11">
    <location>
        <begin position="347"/>
        <end position="388"/>
    </location>
</feature>
<keyword evidence="2" id="KW-0963">Cytoplasm</keyword>